<reference evidence="2 3" key="1">
    <citation type="submission" date="2014-10" db="EMBL/GenBank/DDBJ databases">
        <title>Genome sequence of Clostridium aceticum DSM 1496.</title>
        <authorList>
            <person name="Poehlein A."/>
            <person name="Schiel-Bengelsdorf B."/>
            <person name="Gottschalk G."/>
            <person name="Duerre P."/>
            <person name="Daniel R."/>
        </authorList>
    </citation>
    <scope>NUCLEOTIDE SEQUENCE [LARGE SCALE GENOMIC DNA]</scope>
    <source>
        <strain evidence="2 3">DSM 1496</strain>
    </source>
</reference>
<dbReference type="Pfam" id="PF08239">
    <property type="entry name" value="SH3_3"/>
    <property type="match status" value="1"/>
</dbReference>
<proteinExistence type="predicted"/>
<dbReference type="Pfam" id="PF06995">
    <property type="entry name" value="Phage_P2_GpU"/>
    <property type="match status" value="1"/>
</dbReference>
<evidence type="ECO:0000313" key="2">
    <source>
        <dbReference type="EMBL" id="AKL95022.1"/>
    </source>
</evidence>
<evidence type="ECO:0000259" key="1">
    <source>
        <dbReference type="PROSITE" id="PS51781"/>
    </source>
</evidence>
<dbReference type="PROSITE" id="PS51781">
    <property type="entry name" value="SH3B"/>
    <property type="match status" value="1"/>
</dbReference>
<dbReference type="OrthoDB" id="9794294at2"/>
<dbReference type="PATRIC" id="fig|84022.6.peg.1564"/>
<gene>
    <name evidence="2" type="ORF">CACET_c15730</name>
</gene>
<dbReference type="InterPro" id="IPR052354">
    <property type="entry name" value="Cell_Wall_Dynamics_Protein"/>
</dbReference>
<dbReference type="SMART" id="SM00287">
    <property type="entry name" value="SH3b"/>
    <property type="match status" value="1"/>
</dbReference>
<dbReference type="PANTHER" id="PTHR34408">
    <property type="entry name" value="FAMILY PROTEIN, PUTATIVE-RELATED"/>
    <property type="match status" value="1"/>
</dbReference>
<dbReference type="InterPro" id="IPR009734">
    <property type="entry name" value="Myoviridae_GpU"/>
</dbReference>
<dbReference type="PANTHER" id="PTHR34408:SF1">
    <property type="entry name" value="GLYCOSYL HYDROLASE FAMILY 19 DOMAIN-CONTAINING PROTEIN HI_1415"/>
    <property type="match status" value="1"/>
</dbReference>
<keyword evidence="3" id="KW-1185">Reference proteome</keyword>
<dbReference type="RefSeq" id="WP_052661257.1">
    <property type="nucleotide sequence ID" value="NZ_CP009687.1"/>
</dbReference>
<organism evidence="2 3">
    <name type="scientific">Clostridium aceticum</name>
    <dbReference type="NCBI Taxonomy" id="84022"/>
    <lineage>
        <taxon>Bacteria</taxon>
        <taxon>Bacillati</taxon>
        <taxon>Bacillota</taxon>
        <taxon>Clostridia</taxon>
        <taxon>Eubacteriales</taxon>
        <taxon>Clostridiaceae</taxon>
        <taxon>Clostridium</taxon>
    </lineage>
</organism>
<sequence length="210" mass="23012">MIGYFGDIVFESSDTRVLTFSGFTKSTVGRWGKHEVIGQKPANEFIGPDLEVITFTINLNGNFGVMPSKEIEKWVNMVNEGMADVLVIGSRVIGSDKWCVKEVSEAWGVVLNGGVLYSAKVDVTLEEYVESIEVFEPQIAIPEPSAPSAKYGVVTASVLNVRNGPGMNHQIIGKLPRDTRVTITGQEGQWHRINFGEGKGYVSATYIKLI</sequence>
<dbReference type="KEGG" id="cace:CACET_c15730"/>
<dbReference type="AlphaFoldDB" id="A0A0G3WAU0"/>
<feature type="domain" description="SH3b" evidence="1">
    <location>
        <begin position="149"/>
        <end position="210"/>
    </location>
</feature>
<dbReference type="EMBL" id="CP009687">
    <property type="protein sequence ID" value="AKL95022.1"/>
    <property type="molecule type" value="Genomic_DNA"/>
</dbReference>
<evidence type="ECO:0000313" key="3">
    <source>
        <dbReference type="Proteomes" id="UP000035704"/>
    </source>
</evidence>
<dbReference type="InterPro" id="IPR003646">
    <property type="entry name" value="SH3-like_bac-type"/>
</dbReference>
<dbReference type="Proteomes" id="UP000035704">
    <property type="component" value="Chromosome"/>
</dbReference>
<accession>A0A0G3WAU0</accession>
<dbReference type="STRING" id="84022.CACET_c15730"/>
<protein>
    <submittedName>
        <fullName evidence="2">Putative phage P2 GpU family protein</fullName>
    </submittedName>
</protein>
<name>A0A0G3WAU0_9CLOT</name>
<dbReference type="Gene3D" id="2.30.30.40">
    <property type="entry name" value="SH3 Domains"/>
    <property type="match status" value="1"/>
</dbReference>